<keyword evidence="4" id="KW-1185">Reference proteome</keyword>
<name>A0A495XVF9_9MICO</name>
<dbReference type="EMBL" id="RBXT01000001">
    <property type="protein sequence ID" value="RKT78551.1"/>
    <property type="molecule type" value="Genomic_DNA"/>
</dbReference>
<dbReference type="InterPro" id="IPR010428">
    <property type="entry name" value="Zincin_1"/>
</dbReference>
<reference evidence="2 5" key="2">
    <citation type="submission" date="2020-08" db="EMBL/GenBank/DDBJ databases">
        <title>Genomic Encyclopedia of Type Strains, Phase IV (KMG-V): Genome sequencing to study the core and pangenomes of soil and plant-associated prokaryotes.</title>
        <authorList>
            <person name="Whitman W."/>
        </authorList>
    </citation>
    <scope>NUCLEOTIDE SEQUENCE [LARGE SCALE GENOMIC DNA]</scope>
    <source>
        <strain evidence="2 5">B3ACCR2</strain>
    </source>
</reference>
<dbReference type="RefSeq" id="WP_245963572.1">
    <property type="nucleotide sequence ID" value="NZ_JACHVT010000002.1"/>
</dbReference>
<dbReference type="Pfam" id="PF06262">
    <property type="entry name" value="Zincin_1"/>
    <property type="match status" value="1"/>
</dbReference>
<feature type="region of interest" description="Disordered" evidence="1">
    <location>
        <begin position="1"/>
        <end position="41"/>
    </location>
</feature>
<evidence type="ECO:0000313" key="2">
    <source>
        <dbReference type="EMBL" id="MBB2985796.1"/>
    </source>
</evidence>
<proteinExistence type="predicted"/>
<dbReference type="SUPFAM" id="SSF55486">
    <property type="entry name" value="Metalloproteases ('zincins'), catalytic domain"/>
    <property type="match status" value="1"/>
</dbReference>
<organism evidence="3 4">
    <name type="scientific">Terracoccus luteus</name>
    <dbReference type="NCBI Taxonomy" id="53356"/>
    <lineage>
        <taxon>Bacteria</taxon>
        <taxon>Bacillati</taxon>
        <taxon>Actinomycetota</taxon>
        <taxon>Actinomycetes</taxon>
        <taxon>Micrococcales</taxon>
        <taxon>Intrasporangiaceae</taxon>
        <taxon>Terracoccus</taxon>
    </lineage>
</organism>
<evidence type="ECO:0000313" key="3">
    <source>
        <dbReference type="EMBL" id="RKT78551.1"/>
    </source>
</evidence>
<feature type="compositionally biased region" description="Basic residues" evidence="1">
    <location>
        <begin position="18"/>
        <end position="32"/>
    </location>
</feature>
<dbReference type="Proteomes" id="UP000590811">
    <property type="component" value="Unassembled WGS sequence"/>
</dbReference>
<dbReference type="AlphaFoldDB" id="A0A495XVF9"/>
<accession>A0A495XVF9</accession>
<dbReference type="InterPro" id="IPR038555">
    <property type="entry name" value="Zincin_1_sf"/>
</dbReference>
<protein>
    <submittedName>
        <fullName evidence="3">Zinicin-like metallopeptidase</fullName>
    </submittedName>
</protein>
<sequence>MSTSPGPGAGPTADRPARRATGRRDRHGRGHRGPLAWPPVPVMTSRRDAFDDYVLDAAARLEATCGRAFPAVEFAVEDVPRGPAPWDHREVPLGRLYPATGGRPARIVVYRRPVETRVTDPRDKAALVADVVTEQVAGLLGVSPEELDPGFDQ</sequence>
<dbReference type="Gene3D" id="3.30.2010.20">
    <property type="match status" value="1"/>
</dbReference>
<evidence type="ECO:0000313" key="5">
    <source>
        <dbReference type="Proteomes" id="UP000590811"/>
    </source>
</evidence>
<dbReference type="CDD" id="cd12954">
    <property type="entry name" value="MMP_TTHA0227_like_1"/>
    <property type="match status" value="1"/>
</dbReference>
<comment type="caution">
    <text evidence="3">The sequence shown here is derived from an EMBL/GenBank/DDBJ whole genome shotgun (WGS) entry which is preliminary data.</text>
</comment>
<reference evidence="3 4" key="1">
    <citation type="submission" date="2018-10" db="EMBL/GenBank/DDBJ databases">
        <title>Sequencing the genomes of 1000 actinobacteria strains.</title>
        <authorList>
            <person name="Klenk H.-P."/>
        </authorList>
    </citation>
    <scope>NUCLEOTIDE SEQUENCE [LARGE SCALE GENOMIC DNA]</scope>
    <source>
        <strain evidence="3 4">DSM 44267</strain>
    </source>
</reference>
<dbReference type="Proteomes" id="UP000278440">
    <property type="component" value="Unassembled WGS sequence"/>
</dbReference>
<evidence type="ECO:0000256" key="1">
    <source>
        <dbReference type="SAM" id="MobiDB-lite"/>
    </source>
</evidence>
<evidence type="ECO:0000313" key="4">
    <source>
        <dbReference type="Proteomes" id="UP000278440"/>
    </source>
</evidence>
<dbReference type="EMBL" id="JACHVT010000002">
    <property type="protein sequence ID" value="MBB2985796.1"/>
    <property type="molecule type" value="Genomic_DNA"/>
</dbReference>
<gene>
    <name evidence="3" type="ORF">DFJ68_1998</name>
    <name evidence="2" type="ORF">FHW14_000945</name>
</gene>